<gene>
    <name evidence="14" type="ORF">WJX73_009820</name>
</gene>
<dbReference type="InterPro" id="IPR001206">
    <property type="entry name" value="Diacylglycerol_kinase_cat_dom"/>
</dbReference>
<dbReference type="GO" id="GO:0005524">
    <property type="term" value="F:ATP binding"/>
    <property type="evidence" value="ECO:0007669"/>
    <property type="project" value="UniProtKB-KW"/>
</dbReference>
<dbReference type="InterPro" id="IPR045540">
    <property type="entry name" value="YegS/DAGK_C"/>
</dbReference>
<dbReference type="GO" id="GO:0016301">
    <property type="term" value="F:kinase activity"/>
    <property type="evidence" value="ECO:0007669"/>
    <property type="project" value="UniProtKB-KW"/>
</dbReference>
<comment type="caution">
    <text evidence="14">The sequence shown here is derived from an EMBL/GenBank/DDBJ whole genome shotgun (WGS) entry which is preliminary data.</text>
</comment>
<dbReference type="SUPFAM" id="SSF111331">
    <property type="entry name" value="NAD kinase/diacylglycerol kinase-like"/>
    <property type="match status" value="1"/>
</dbReference>
<keyword evidence="15" id="KW-1185">Reference proteome</keyword>
<evidence type="ECO:0000256" key="1">
    <source>
        <dbReference type="ARBA" id="ARBA00001946"/>
    </source>
</evidence>
<evidence type="ECO:0000256" key="11">
    <source>
        <dbReference type="ARBA" id="ARBA00023264"/>
    </source>
</evidence>
<keyword evidence="7" id="KW-0067">ATP-binding</keyword>
<evidence type="ECO:0000256" key="3">
    <source>
        <dbReference type="ARBA" id="ARBA00022679"/>
    </source>
</evidence>
<dbReference type="InterPro" id="IPR050187">
    <property type="entry name" value="Lipid_Phosphate_FormReg"/>
</dbReference>
<feature type="region of interest" description="Disordered" evidence="12">
    <location>
        <begin position="192"/>
        <end position="215"/>
    </location>
</feature>
<dbReference type="EMBL" id="JALJOQ010000067">
    <property type="protein sequence ID" value="KAK9802807.1"/>
    <property type="molecule type" value="Genomic_DNA"/>
</dbReference>
<accession>A0AAW1P1F5</accession>
<keyword evidence="6" id="KW-0418">Kinase</keyword>
<dbReference type="Proteomes" id="UP001465755">
    <property type="component" value="Unassembled WGS sequence"/>
</dbReference>
<feature type="compositionally biased region" description="Basic and acidic residues" evidence="12">
    <location>
        <begin position="201"/>
        <end position="213"/>
    </location>
</feature>
<keyword evidence="4" id="KW-0479">Metal-binding</keyword>
<evidence type="ECO:0000256" key="6">
    <source>
        <dbReference type="ARBA" id="ARBA00022777"/>
    </source>
</evidence>
<evidence type="ECO:0000256" key="2">
    <source>
        <dbReference type="ARBA" id="ARBA00022516"/>
    </source>
</evidence>
<comment type="cofactor">
    <cofactor evidence="1">
        <name>Mg(2+)</name>
        <dbReference type="ChEBI" id="CHEBI:18420"/>
    </cofactor>
</comment>
<evidence type="ECO:0000256" key="9">
    <source>
        <dbReference type="ARBA" id="ARBA00023098"/>
    </source>
</evidence>
<name>A0AAW1P1F5_9CHLO</name>
<keyword evidence="11" id="KW-1208">Phospholipid metabolism</keyword>
<dbReference type="InterPro" id="IPR005218">
    <property type="entry name" value="Diacylglycerol/lipid_kinase"/>
</dbReference>
<dbReference type="NCBIfam" id="TIGR00147">
    <property type="entry name" value="YegS/Rv2252/BmrU family lipid kinase"/>
    <property type="match status" value="1"/>
</dbReference>
<keyword evidence="5" id="KW-0547">Nucleotide-binding</keyword>
<dbReference type="SMART" id="SM00046">
    <property type="entry name" value="DAGKc"/>
    <property type="match status" value="1"/>
</dbReference>
<evidence type="ECO:0000256" key="10">
    <source>
        <dbReference type="ARBA" id="ARBA00023209"/>
    </source>
</evidence>
<evidence type="ECO:0000256" key="5">
    <source>
        <dbReference type="ARBA" id="ARBA00022741"/>
    </source>
</evidence>
<dbReference type="InterPro" id="IPR016064">
    <property type="entry name" value="NAD/diacylglycerol_kinase_sf"/>
</dbReference>
<dbReference type="GO" id="GO:0008654">
    <property type="term" value="P:phospholipid biosynthetic process"/>
    <property type="evidence" value="ECO:0007669"/>
    <property type="project" value="UniProtKB-KW"/>
</dbReference>
<feature type="domain" description="DAGKc" evidence="13">
    <location>
        <begin position="1"/>
        <end position="132"/>
    </location>
</feature>
<dbReference type="InterPro" id="IPR017438">
    <property type="entry name" value="ATP-NAD_kinase_N"/>
</dbReference>
<keyword evidence="10" id="KW-0594">Phospholipid biosynthesis</keyword>
<dbReference type="Pfam" id="PF19279">
    <property type="entry name" value="YegS_C"/>
    <property type="match status" value="1"/>
</dbReference>
<keyword evidence="9" id="KW-0443">Lipid metabolism</keyword>
<keyword evidence="8" id="KW-0460">Magnesium</keyword>
<evidence type="ECO:0000259" key="13">
    <source>
        <dbReference type="PROSITE" id="PS50146"/>
    </source>
</evidence>
<keyword evidence="2" id="KW-0444">Lipid biosynthesis</keyword>
<sequence length="415" mass="44661">MGKQKLFLILNGKKSGDPDVRAAVKHLRKEGHTVDVRITYEEDDTERFTAEALKAPCDAIVIAGGDGSINQMANALIKLDAPPETRLGIIPMGTANDFATGLGIPDDPWEALQLATHKTANPVDVGLVNGKAFLNVATGGFGTEVTVQTDDDLKDKMGGAAYLFTGIAKFSSIASKTASIKGKVSATVERPDKSYAISTGPDKHKPKDEDGKKLKPLAEGSTATAEGDLLILAVGNGKQAGGGVLLCPDAVLDDGLLDVSYVMNISKEDFPALVKGLGNLKDTGELTDSFGTMRVTELEVHCPEGLQINCDGEPMRDTKFTFSVLKKRLMVHMPEPKLLRRSSKELKHGEKAFHKKIAHTAKRPFKHREGFWQKDTVQTPLKYSAAIGVGVALTLGAQRLAARRSSLGLSRFKFW</sequence>
<proteinExistence type="predicted"/>
<protein>
    <recommendedName>
        <fullName evidence="13">DAGKc domain-containing protein</fullName>
    </recommendedName>
</protein>
<dbReference type="PROSITE" id="PS50146">
    <property type="entry name" value="DAGK"/>
    <property type="match status" value="1"/>
</dbReference>
<organism evidence="14 15">
    <name type="scientific">Symbiochloris irregularis</name>
    <dbReference type="NCBI Taxonomy" id="706552"/>
    <lineage>
        <taxon>Eukaryota</taxon>
        <taxon>Viridiplantae</taxon>
        <taxon>Chlorophyta</taxon>
        <taxon>core chlorophytes</taxon>
        <taxon>Trebouxiophyceae</taxon>
        <taxon>Trebouxiales</taxon>
        <taxon>Trebouxiaceae</taxon>
        <taxon>Symbiochloris</taxon>
    </lineage>
</organism>
<keyword evidence="3" id="KW-0808">Transferase</keyword>
<dbReference type="GO" id="GO:0006665">
    <property type="term" value="P:sphingolipid metabolic process"/>
    <property type="evidence" value="ECO:0007669"/>
    <property type="project" value="UniProtKB-ARBA"/>
</dbReference>
<reference evidence="14 15" key="1">
    <citation type="journal article" date="2024" name="Nat. Commun.">
        <title>Phylogenomics reveals the evolutionary origins of lichenization in chlorophyte algae.</title>
        <authorList>
            <person name="Puginier C."/>
            <person name="Libourel C."/>
            <person name="Otte J."/>
            <person name="Skaloud P."/>
            <person name="Haon M."/>
            <person name="Grisel S."/>
            <person name="Petersen M."/>
            <person name="Berrin J.G."/>
            <person name="Delaux P.M."/>
            <person name="Dal Grande F."/>
            <person name="Keller J."/>
        </authorList>
    </citation>
    <scope>NUCLEOTIDE SEQUENCE [LARGE SCALE GENOMIC DNA]</scope>
    <source>
        <strain evidence="14 15">SAG 2036</strain>
    </source>
</reference>
<evidence type="ECO:0000256" key="4">
    <source>
        <dbReference type="ARBA" id="ARBA00022723"/>
    </source>
</evidence>
<dbReference type="Gene3D" id="2.60.200.40">
    <property type="match status" value="1"/>
</dbReference>
<dbReference type="PANTHER" id="PTHR12358">
    <property type="entry name" value="SPHINGOSINE KINASE"/>
    <property type="match status" value="1"/>
</dbReference>
<evidence type="ECO:0000256" key="8">
    <source>
        <dbReference type="ARBA" id="ARBA00022842"/>
    </source>
</evidence>
<evidence type="ECO:0000256" key="12">
    <source>
        <dbReference type="SAM" id="MobiDB-lite"/>
    </source>
</evidence>
<dbReference type="GO" id="GO:0005886">
    <property type="term" value="C:plasma membrane"/>
    <property type="evidence" value="ECO:0007669"/>
    <property type="project" value="TreeGrafter"/>
</dbReference>
<evidence type="ECO:0000256" key="7">
    <source>
        <dbReference type="ARBA" id="ARBA00022840"/>
    </source>
</evidence>
<dbReference type="Gene3D" id="3.40.50.10330">
    <property type="entry name" value="Probable inorganic polyphosphate/atp-NAD kinase, domain 1"/>
    <property type="match status" value="1"/>
</dbReference>
<evidence type="ECO:0000313" key="15">
    <source>
        <dbReference type="Proteomes" id="UP001465755"/>
    </source>
</evidence>
<dbReference type="Pfam" id="PF00781">
    <property type="entry name" value="DAGK_cat"/>
    <property type="match status" value="1"/>
</dbReference>
<dbReference type="PANTHER" id="PTHR12358:SF106">
    <property type="entry name" value="LIPID KINASE YEGS"/>
    <property type="match status" value="1"/>
</dbReference>
<dbReference type="AlphaFoldDB" id="A0AAW1P1F5"/>
<dbReference type="GO" id="GO:0046872">
    <property type="term" value="F:metal ion binding"/>
    <property type="evidence" value="ECO:0007669"/>
    <property type="project" value="UniProtKB-KW"/>
</dbReference>
<evidence type="ECO:0000313" key="14">
    <source>
        <dbReference type="EMBL" id="KAK9802807.1"/>
    </source>
</evidence>